<dbReference type="GO" id="GO:0016705">
    <property type="term" value="F:oxidoreductase activity, acting on paired donors, with incorporation or reduction of molecular oxygen"/>
    <property type="evidence" value="ECO:0007669"/>
    <property type="project" value="InterPro"/>
</dbReference>
<dbReference type="GO" id="GO:0005506">
    <property type="term" value="F:iron ion binding"/>
    <property type="evidence" value="ECO:0007669"/>
    <property type="project" value="InterPro"/>
</dbReference>
<comment type="subcellular location">
    <subcellularLocation>
        <location evidence="2">Membrane</location>
        <topology evidence="2">Single-pass membrane protein</topology>
    </subcellularLocation>
</comment>
<evidence type="ECO:0000256" key="1">
    <source>
        <dbReference type="ARBA" id="ARBA00001971"/>
    </source>
</evidence>
<dbReference type="InterPro" id="IPR017972">
    <property type="entry name" value="Cyt_P450_CS"/>
</dbReference>
<evidence type="ECO:0000256" key="10">
    <source>
        <dbReference type="RuleBase" id="RU000461"/>
    </source>
</evidence>
<dbReference type="PRINTS" id="PR00463">
    <property type="entry name" value="EP450I"/>
</dbReference>
<dbReference type="GO" id="GO:0004497">
    <property type="term" value="F:monooxygenase activity"/>
    <property type="evidence" value="ECO:0007669"/>
    <property type="project" value="UniProtKB-KW"/>
</dbReference>
<evidence type="ECO:0000256" key="8">
    <source>
        <dbReference type="ARBA" id="ARBA00023033"/>
    </source>
</evidence>
<evidence type="ECO:0008006" key="14">
    <source>
        <dbReference type="Google" id="ProtNLM"/>
    </source>
</evidence>
<evidence type="ECO:0000256" key="5">
    <source>
        <dbReference type="ARBA" id="ARBA00022723"/>
    </source>
</evidence>
<keyword evidence="8 10" id="KW-0503">Monooxygenase</keyword>
<dbReference type="AlphaFoldDB" id="A0A2Z7A9C2"/>
<dbReference type="FunFam" id="1.10.630.10:FF:000011">
    <property type="entry name" value="Cytochrome P450 83B1"/>
    <property type="match status" value="1"/>
</dbReference>
<evidence type="ECO:0000256" key="7">
    <source>
        <dbReference type="ARBA" id="ARBA00023004"/>
    </source>
</evidence>
<dbReference type="GO" id="GO:0016020">
    <property type="term" value="C:membrane"/>
    <property type="evidence" value="ECO:0007669"/>
    <property type="project" value="UniProtKB-SubCell"/>
</dbReference>
<keyword evidence="11" id="KW-0472">Membrane</keyword>
<keyword evidence="11" id="KW-1133">Transmembrane helix</keyword>
<organism evidence="12 13">
    <name type="scientific">Dorcoceras hygrometricum</name>
    <dbReference type="NCBI Taxonomy" id="472368"/>
    <lineage>
        <taxon>Eukaryota</taxon>
        <taxon>Viridiplantae</taxon>
        <taxon>Streptophyta</taxon>
        <taxon>Embryophyta</taxon>
        <taxon>Tracheophyta</taxon>
        <taxon>Spermatophyta</taxon>
        <taxon>Magnoliopsida</taxon>
        <taxon>eudicotyledons</taxon>
        <taxon>Gunneridae</taxon>
        <taxon>Pentapetalae</taxon>
        <taxon>asterids</taxon>
        <taxon>lamiids</taxon>
        <taxon>Lamiales</taxon>
        <taxon>Gesneriaceae</taxon>
        <taxon>Didymocarpoideae</taxon>
        <taxon>Trichosporeae</taxon>
        <taxon>Loxocarpinae</taxon>
        <taxon>Dorcoceras</taxon>
    </lineage>
</organism>
<keyword evidence="13" id="KW-1185">Reference proteome</keyword>
<dbReference type="InterPro" id="IPR002401">
    <property type="entry name" value="Cyt_P450_E_grp-I"/>
</dbReference>
<dbReference type="SUPFAM" id="SSF48264">
    <property type="entry name" value="Cytochrome P450"/>
    <property type="match status" value="1"/>
</dbReference>
<keyword evidence="7 9" id="KW-0408">Iron</keyword>
<keyword evidence="11" id="KW-0812">Transmembrane</keyword>
<dbReference type="EMBL" id="KV017487">
    <property type="protein sequence ID" value="KZV18241.1"/>
    <property type="molecule type" value="Genomic_DNA"/>
</dbReference>
<gene>
    <name evidence="12" type="ORF">F511_28107</name>
</gene>
<dbReference type="PROSITE" id="PS00086">
    <property type="entry name" value="CYTOCHROME_P450"/>
    <property type="match status" value="1"/>
</dbReference>
<evidence type="ECO:0000313" key="13">
    <source>
        <dbReference type="Proteomes" id="UP000250235"/>
    </source>
</evidence>
<feature type="binding site" description="axial binding residue" evidence="9">
    <location>
        <position position="442"/>
    </location>
    <ligand>
        <name>heme</name>
        <dbReference type="ChEBI" id="CHEBI:30413"/>
    </ligand>
    <ligandPart>
        <name>Fe</name>
        <dbReference type="ChEBI" id="CHEBI:18248"/>
    </ligandPart>
</feature>
<dbReference type="PANTHER" id="PTHR47955">
    <property type="entry name" value="CYTOCHROME P450 FAMILY 71 PROTEIN"/>
    <property type="match status" value="1"/>
</dbReference>
<dbReference type="PANTHER" id="PTHR47955:SF19">
    <property type="entry name" value="CYTOCHROME P450 71A9-LIKE ISOFORM X1"/>
    <property type="match status" value="1"/>
</dbReference>
<reference evidence="12 13" key="1">
    <citation type="journal article" date="2015" name="Proc. Natl. Acad. Sci. U.S.A.">
        <title>The resurrection genome of Boea hygrometrica: A blueprint for survival of dehydration.</title>
        <authorList>
            <person name="Xiao L."/>
            <person name="Yang G."/>
            <person name="Zhang L."/>
            <person name="Yang X."/>
            <person name="Zhao S."/>
            <person name="Ji Z."/>
            <person name="Zhou Q."/>
            <person name="Hu M."/>
            <person name="Wang Y."/>
            <person name="Chen M."/>
            <person name="Xu Y."/>
            <person name="Jin H."/>
            <person name="Xiao X."/>
            <person name="Hu G."/>
            <person name="Bao F."/>
            <person name="Hu Y."/>
            <person name="Wan P."/>
            <person name="Li L."/>
            <person name="Deng X."/>
            <person name="Kuang T."/>
            <person name="Xiang C."/>
            <person name="Zhu J.K."/>
            <person name="Oliver M.J."/>
            <person name="He Y."/>
        </authorList>
    </citation>
    <scope>NUCLEOTIDE SEQUENCE [LARGE SCALE GENOMIC DNA]</scope>
    <source>
        <strain evidence="13">cv. XS01</strain>
    </source>
</reference>
<dbReference type="CDD" id="cd11072">
    <property type="entry name" value="CYP71-like"/>
    <property type="match status" value="1"/>
</dbReference>
<dbReference type="PRINTS" id="PR00385">
    <property type="entry name" value="P450"/>
</dbReference>
<keyword evidence="6 10" id="KW-0560">Oxidoreductase</keyword>
<evidence type="ECO:0000256" key="11">
    <source>
        <dbReference type="SAM" id="Phobius"/>
    </source>
</evidence>
<evidence type="ECO:0000256" key="3">
    <source>
        <dbReference type="ARBA" id="ARBA00010617"/>
    </source>
</evidence>
<protein>
    <recommendedName>
        <fullName evidence="14">Cytochrome P450 71A9-like</fullName>
    </recommendedName>
</protein>
<evidence type="ECO:0000256" key="2">
    <source>
        <dbReference type="ARBA" id="ARBA00004167"/>
    </source>
</evidence>
<evidence type="ECO:0000256" key="9">
    <source>
        <dbReference type="PIRSR" id="PIRSR602401-1"/>
    </source>
</evidence>
<comment type="similarity">
    <text evidence="3 10">Belongs to the cytochrome P450 family.</text>
</comment>
<keyword evidence="4 9" id="KW-0349">Heme</keyword>
<proteinExistence type="inferred from homology"/>
<dbReference type="OrthoDB" id="2789670at2759"/>
<dbReference type="InterPro" id="IPR001128">
    <property type="entry name" value="Cyt_P450"/>
</dbReference>
<dbReference type="Pfam" id="PF00067">
    <property type="entry name" value="p450"/>
    <property type="match status" value="1"/>
</dbReference>
<evidence type="ECO:0000256" key="4">
    <source>
        <dbReference type="ARBA" id="ARBA00022617"/>
    </source>
</evidence>
<dbReference type="Proteomes" id="UP000250235">
    <property type="component" value="Unassembled WGS sequence"/>
</dbReference>
<name>A0A2Z7A9C2_9LAMI</name>
<evidence type="ECO:0000256" key="6">
    <source>
        <dbReference type="ARBA" id="ARBA00023002"/>
    </source>
</evidence>
<evidence type="ECO:0000313" key="12">
    <source>
        <dbReference type="EMBL" id="KZV18241.1"/>
    </source>
</evidence>
<dbReference type="InterPro" id="IPR036396">
    <property type="entry name" value="Cyt_P450_sf"/>
</dbReference>
<keyword evidence="5 9" id="KW-0479">Metal-binding</keyword>
<dbReference type="Gene3D" id="1.10.630.10">
    <property type="entry name" value="Cytochrome P450"/>
    <property type="match status" value="1"/>
</dbReference>
<dbReference type="GO" id="GO:0020037">
    <property type="term" value="F:heme binding"/>
    <property type="evidence" value="ECO:0007669"/>
    <property type="project" value="InterPro"/>
</dbReference>
<accession>A0A2Z7A9C2</accession>
<sequence>MDSQILLMLFLSFIAALLLFLLLKKGRTKSLLPGPKKLPVIGNLHQLGKLPHRSLHELSKTYGDLMLLQLGSVPALIISSADMAREITKSHDLAFSGRPFLYVVNKLTYNSSSISAAPYGVYWREVRKIAVLEMLTVKRVKSFGRIRDEEVALMIHRVSEHGTSPVNLSSLSFSLSNNIVCRSAFGTMSPDDHGNSDGRMNKFHQILLEVQHLVGEINVADVFPWLAWVNKFNGVDRRCDKNFQELDDFFDKVIEEHRDPARPKPDQEDILDVLLRIQEDPNQEITLKDEHVKSVLLDIFAAGTETSSATIEWTMAELIRNPQVKEKAQQEVRKACKGKVKVEENDLQKLTYLKLIIKESLRLHPPAPLMVPRETTENCTIDNKYQVPAKTRVIFNATAIGMDPKYWENPGNFCPERFFNSDIDFRGQHFELLPFGAGRRGCPGIIFAIALVELALANLLFLFDWELPQGTSPGDVDMEEALGITMHKKIPLHLVASPPTHHFR</sequence>
<comment type="cofactor">
    <cofactor evidence="1 9">
        <name>heme</name>
        <dbReference type="ChEBI" id="CHEBI:30413"/>
    </cofactor>
</comment>
<feature type="transmembrane region" description="Helical" evidence="11">
    <location>
        <begin position="6"/>
        <end position="23"/>
    </location>
</feature>